<organism evidence="1 2">
    <name type="scientific">Violaceomyces palustris</name>
    <dbReference type="NCBI Taxonomy" id="1673888"/>
    <lineage>
        <taxon>Eukaryota</taxon>
        <taxon>Fungi</taxon>
        <taxon>Dikarya</taxon>
        <taxon>Basidiomycota</taxon>
        <taxon>Ustilaginomycotina</taxon>
        <taxon>Ustilaginomycetes</taxon>
        <taxon>Violaceomycetales</taxon>
        <taxon>Violaceomycetaceae</taxon>
        <taxon>Violaceomyces</taxon>
    </lineage>
</organism>
<evidence type="ECO:0000313" key="1">
    <source>
        <dbReference type="EMBL" id="PWN49658.1"/>
    </source>
</evidence>
<name>A0ACD0NUY1_9BASI</name>
<accession>A0ACD0NUY1</accession>
<reference evidence="1 2" key="1">
    <citation type="journal article" date="2018" name="Mol. Biol. Evol.">
        <title>Broad Genomic Sampling Reveals a Smut Pathogenic Ancestry of the Fungal Clade Ustilaginomycotina.</title>
        <authorList>
            <person name="Kijpornyongpan T."/>
            <person name="Mondo S.J."/>
            <person name="Barry K."/>
            <person name="Sandor L."/>
            <person name="Lee J."/>
            <person name="Lipzen A."/>
            <person name="Pangilinan J."/>
            <person name="LaButti K."/>
            <person name="Hainaut M."/>
            <person name="Henrissat B."/>
            <person name="Grigoriev I.V."/>
            <person name="Spatafora J.W."/>
            <person name="Aime M.C."/>
        </authorList>
    </citation>
    <scope>NUCLEOTIDE SEQUENCE [LARGE SCALE GENOMIC DNA]</scope>
    <source>
        <strain evidence="1 2">SA 807</strain>
    </source>
</reference>
<protein>
    <submittedName>
        <fullName evidence="1">Glutathione S-transferase</fullName>
    </submittedName>
</protein>
<gene>
    <name evidence="1" type="ORF">IE53DRAFT_388093</name>
</gene>
<keyword evidence="2" id="KW-1185">Reference proteome</keyword>
<dbReference type="EMBL" id="KZ820021">
    <property type="protein sequence ID" value="PWN49658.1"/>
    <property type="molecule type" value="Genomic_DNA"/>
</dbReference>
<dbReference type="Proteomes" id="UP000245626">
    <property type="component" value="Unassembled WGS sequence"/>
</dbReference>
<sequence length="261" mass="29904">MSAPDVQIHAVATGKAAELVKAHSKPSPNGLIFYSGWFCPYVARVWIALEEKGVEYEYREINPYKKEESFLKINPKGLVPAIERKGFALYESLVLLEYLEEAFPDSAKIFPESAEERAISRMRIDMVSKKVIPAFFRTMISQTEEEQRQARKSFTEALKEFATYLSEEKPFVGGEKLDAVDISLAPWLSRLYIIEENRGGPITAEETSERFLRYVKDVTQRESVQNVFSDKAQYKQIYQRYLRNEAQSEAAKAVRAGRPIP</sequence>
<proteinExistence type="predicted"/>
<evidence type="ECO:0000313" key="2">
    <source>
        <dbReference type="Proteomes" id="UP000245626"/>
    </source>
</evidence>